<feature type="transmembrane region" description="Helical" evidence="5">
    <location>
        <begin position="54"/>
        <end position="79"/>
    </location>
</feature>
<evidence type="ECO:0000313" key="8">
    <source>
        <dbReference type="Proteomes" id="UP000002030"/>
    </source>
</evidence>
<dbReference type="Proteomes" id="UP000002030">
    <property type="component" value="Chromosome"/>
</dbReference>
<proteinExistence type="predicted"/>
<evidence type="ECO:0000256" key="2">
    <source>
        <dbReference type="ARBA" id="ARBA00022692"/>
    </source>
</evidence>
<dbReference type="FunFam" id="1.20.120.610:FF:000005">
    <property type="entry name" value="V-type sodium ATPase subunit K"/>
    <property type="match status" value="1"/>
</dbReference>
<dbReference type="OrthoDB" id="384481at2"/>
<evidence type="ECO:0000259" key="6">
    <source>
        <dbReference type="Pfam" id="PF00137"/>
    </source>
</evidence>
<dbReference type="EMBL" id="CP001818">
    <property type="protein sequence ID" value="ACZ19087.1"/>
    <property type="molecule type" value="Genomic_DNA"/>
</dbReference>
<dbReference type="CDD" id="cd18180">
    <property type="entry name" value="ATP-synt_Vo_Ao_c_NTPK_rpt2"/>
    <property type="match status" value="1"/>
</dbReference>
<comment type="subcellular location">
    <subcellularLocation>
        <location evidence="1">Membrane</location>
        <topology evidence="1">Multi-pass membrane protein</topology>
    </subcellularLocation>
</comment>
<dbReference type="CDD" id="cd18179">
    <property type="entry name" value="ATP-synt_Vo_Ao_c_NTPK_rpt1"/>
    <property type="match status" value="1"/>
</dbReference>
<keyword evidence="2 5" id="KW-0812">Transmembrane</keyword>
<protein>
    <submittedName>
        <fullName evidence="7">H+transporting two-sector ATPase C subunit</fullName>
    </submittedName>
</protein>
<dbReference type="KEGG" id="tai:Taci_0854"/>
<gene>
    <name evidence="7" type="ordered locus">Taci_0854</name>
</gene>
<dbReference type="EnsemblBacteria" id="ACZ19087">
    <property type="protein sequence ID" value="ACZ19087"/>
    <property type="gene ID" value="Taci_0854"/>
</dbReference>
<feature type="transmembrane region" description="Helical" evidence="5">
    <location>
        <begin position="12"/>
        <end position="33"/>
    </location>
</feature>
<evidence type="ECO:0000256" key="1">
    <source>
        <dbReference type="ARBA" id="ARBA00004141"/>
    </source>
</evidence>
<dbReference type="InterPro" id="IPR035921">
    <property type="entry name" value="F/V-ATP_Csub_sf"/>
</dbReference>
<keyword evidence="3 5" id="KW-1133">Transmembrane helix</keyword>
<dbReference type="GO" id="GO:0033177">
    <property type="term" value="C:proton-transporting two-sector ATPase complex, proton-transporting domain"/>
    <property type="evidence" value="ECO:0007669"/>
    <property type="project" value="InterPro"/>
</dbReference>
<dbReference type="AlphaFoldDB" id="D1B9Y4"/>
<keyword evidence="8" id="KW-1185">Reference proteome</keyword>
<organism evidence="7 8">
    <name type="scientific">Thermanaerovibrio acidaminovorans (strain ATCC 49978 / DSM 6589 / Su883)</name>
    <name type="common">Selenomonas acidaminovorans</name>
    <dbReference type="NCBI Taxonomy" id="525903"/>
    <lineage>
        <taxon>Bacteria</taxon>
        <taxon>Thermotogati</taxon>
        <taxon>Synergistota</taxon>
        <taxon>Synergistia</taxon>
        <taxon>Synergistales</taxon>
        <taxon>Synergistaceae</taxon>
        <taxon>Thermanaerovibrio</taxon>
    </lineage>
</organism>
<feature type="domain" description="V-ATPase proteolipid subunit C-like" evidence="6">
    <location>
        <begin position="101"/>
        <end position="160"/>
    </location>
</feature>
<feature type="transmembrane region" description="Helical" evidence="5">
    <location>
        <begin position="99"/>
        <end position="118"/>
    </location>
</feature>
<dbReference type="SUPFAM" id="SSF81333">
    <property type="entry name" value="F1F0 ATP synthase subunit C"/>
    <property type="match status" value="2"/>
</dbReference>
<dbReference type="PATRIC" id="fig|525903.6.peg.855"/>
<dbReference type="Gene3D" id="1.20.120.610">
    <property type="entry name" value="lithium bound rotor ring of v- atpase"/>
    <property type="match status" value="1"/>
</dbReference>
<name>D1B9Y4_THEAS</name>
<accession>D1B9Y4</accession>
<reference evidence="7 8" key="1">
    <citation type="journal article" date="2009" name="Stand. Genomic Sci.">
        <title>Complete genome sequence of Thermanaerovibrio acidaminovorans type strain (Su883).</title>
        <authorList>
            <person name="Chovatia M."/>
            <person name="Sikorski J."/>
            <person name="Schroder M."/>
            <person name="Lapidus A."/>
            <person name="Nolan M."/>
            <person name="Tice H."/>
            <person name="Glavina Del Rio T."/>
            <person name="Copeland A."/>
            <person name="Cheng J.F."/>
            <person name="Lucas S."/>
            <person name="Chen F."/>
            <person name="Bruce D."/>
            <person name="Goodwin L."/>
            <person name="Pitluck S."/>
            <person name="Ivanova N."/>
            <person name="Mavromatis K."/>
            <person name="Ovchinnikova G."/>
            <person name="Pati A."/>
            <person name="Chen A."/>
            <person name="Palaniappan K."/>
            <person name="Land M."/>
            <person name="Hauser L."/>
            <person name="Chang Y.J."/>
            <person name="Jeffries C.D."/>
            <person name="Chain P."/>
            <person name="Saunders E."/>
            <person name="Detter J.C."/>
            <person name="Brettin T."/>
            <person name="Rohde M."/>
            <person name="Goker M."/>
            <person name="Spring S."/>
            <person name="Bristow J."/>
            <person name="Markowitz V."/>
            <person name="Hugenholtz P."/>
            <person name="Kyrpides N.C."/>
            <person name="Klenk H.P."/>
            <person name="Eisen J.A."/>
        </authorList>
    </citation>
    <scope>NUCLEOTIDE SEQUENCE [LARGE SCALE GENOMIC DNA]</scope>
    <source>
        <strain evidence="8">ATCC 49978 / DSM 6589 / Su883</strain>
    </source>
</reference>
<keyword evidence="4 5" id="KW-0472">Membrane</keyword>
<dbReference type="GO" id="GO:0015078">
    <property type="term" value="F:proton transmembrane transporter activity"/>
    <property type="evidence" value="ECO:0007669"/>
    <property type="project" value="InterPro"/>
</dbReference>
<feature type="domain" description="V-ATPase proteolipid subunit C-like" evidence="6">
    <location>
        <begin position="19"/>
        <end position="77"/>
    </location>
</feature>
<dbReference type="STRING" id="525903.Taci_0854"/>
<sequence length="167" mass="16773">MNPIIEAMVSQLGPVLAMFGAALAAGVAGCGSAKGIGIANEAAAGIMTEDPKKFGLALILVALPGTQGIYGLLTAFFAIQKAGLLGGAPVAVSVWQGLGIFAACMPIALAGYISAIFQGKSSAATILMISKRPEEIGKAVILPAMVETYAVLALLMSIILLNSVKVG</sequence>
<dbReference type="RefSeq" id="WP_012869602.1">
    <property type="nucleotide sequence ID" value="NC_013522.1"/>
</dbReference>
<dbReference type="NCBIfam" id="NF005124">
    <property type="entry name" value="PRK06558.1"/>
    <property type="match status" value="1"/>
</dbReference>
<feature type="transmembrane region" description="Helical" evidence="5">
    <location>
        <begin position="139"/>
        <end position="161"/>
    </location>
</feature>
<evidence type="ECO:0000256" key="5">
    <source>
        <dbReference type="SAM" id="Phobius"/>
    </source>
</evidence>
<dbReference type="InterPro" id="IPR002379">
    <property type="entry name" value="ATPase_proteolipid_c-like_dom"/>
</dbReference>
<evidence type="ECO:0000256" key="4">
    <source>
        <dbReference type="ARBA" id="ARBA00023136"/>
    </source>
</evidence>
<dbReference type="HOGENOM" id="CLU_126047_0_0_0"/>
<dbReference type="eggNOG" id="COG0636">
    <property type="taxonomic scope" value="Bacteria"/>
</dbReference>
<evidence type="ECO:0000313" key="7">
    <source>
        <dbReference type="EMBL" id="ACZ19087.1"/>
    </source>
</evidence>
<evidence type="ECO:0000256" key="3">
    <source>
        <dbReference type="ARBA" id="ARBA00022989"/>
    </source>
</evidence>
<dbReference type="Pfam" id="PF00137">
    <property type="entry name" value="ATP-synt_C"/>
    <property type="match status" value="2"/>
</dbReference>